<reference evidence="2" key="1">
    <citation type="submission" date="2016-11" db="UniProtKB">
        <authorList>
            <consortium name="WormBaseParasite"/>
        </authorList>
    </citation>
    <scope>IDENTIFICATION</scope>
</reference>
<keyword evidence="1" id="KW-1185">Reference proteome</keyword>
<evidence type="ECO:0000313" key="2">
    <source>
        <dbReference type="WBParaSite" id="L893_g22552.t1"/>
    </source>
</evidence>
<organism evidence="1 2">
    <name type="scientific">Steinernema glaseri</name>
    <dbReference type="NCBI Taxonomy" id="37863"/>
    <lineage>
        <taxon>Eukaryota</taxon>
        <taxon>Metazoa</taxon>
        <taxon>Ecdysozoa</taxon>
        <taxon>Nematoda</taxon>
        <taxon>Chromadorea</taxon>
        <taxon>Rhabditida</taxon>
        <taxon>Tylenchina</taxon>
        <taxon>Panagrolaimomorpha</taxon>
        <taxon>Strongyloidoidea</taxon>
        <taxon>Steinernematidae</taxon>
        <taxon>Steinernema</taxon>
    </lineage>
</organism>
<name>A0A1I7Z3V1_9BILA</name>
<dbReference type="AlphaFoldDB" id="A0A1I7Z3V1"/>
<protein>
    <submittedName>
        <fullName evidence="2">Uncharacterized protein</fullName>
    </submittedName>
</protein>
<sequence>MRDRWKQQQLLDGNRGRSRTVLVQNLACLFANIELLHTLNCSILIPIELSLPYRNPFPLLCAFRGNPYSPGSTSFVAGWMSLLFRKIKGPGKRLLPPNTFTSLWLVNPLNREEATGDVQSAYPSCTRYPSLLVSPSAARSMVIGV</sequence>
<dbReference type="Proteomes" id="UP000095287">
    <property type="component" value="Unplaced"/>
</dbReference>
<dbReference type="WBParaSite" id="L893_g22552.t1">
    <property type="protein sequence ID" value="L893_g22552.t1"/>
    <property type="gene ID" value="L893_g22552"/>
</dbReference>
<evidence type="ECO:0000313" key="1">
    <source>
        <dbReference type="Proteomes" id="UP000095287"/>
    </source>
</evidence>
<accession>A0A1I7Z3V1</accession>
<proteinExistence type="predicted"/>